<dbReference type="STRING" id="617002.SAMN05660653_00390"/>
<dbReference type="AlphaFoldDB" id="A0A1G6AIU3"/>
<dbReference type="Proteomes" id="UP000198771">
    <property type="component" value="Unassembled WGS sequence"/>
</dbReference>
<accession>A0A1G6AIU3</accession>
<evidence type="ECO:0000313" key="2">
    <source>
        <dbReference type="Proteomes" id="UP000198771"/>
    </source>
</evidence>
<evidence type="ECO:0000313" key="1">
    <source>
        <dbReference type="EMBL" id="SDB08331.1"/>
    </source>
</evidence>
<dbReference type="EMBL" id="FMXO01000002">
    <property type="protein sequence ID" value="SDB08331.1"/>
    <property type="molecule type" value="Genomic_DNA"/>
</dbReference>
<sequence length="301" mass="34633">MTKPRNDSIPGNVILGAYFAGKRHPQHGQAVTASSFDYFAGWYHSICRLGLHGVLLHDHLSEAFTAKYEQWFATLGGTGRGGSFRFQRVHPGDFTAGDERFFLFRDYLKGNQANRTRHVFIVDVADAWFRADPFRLIENRSFWNYLDLTGLIDAARGSAGWEHDPFMAPEGLPGWWRTQREHLTNRHVYRLFLGAEDTRIENNPWMLKHFDQVYGRRFSELNDKPVLNCGVIGGTREDVALLLEQVCAEMQSLQVRAVLNDMVVFNKILHEQWTGAVYSGGALNAPWKRWRKKGRHAIFHK</sequence>
<dbReference type="RefSeq" id="WP_092116687.1">
    <property type="nucleotide sequence ID" value="NZ_FMXO01000002.1"/>
</dbReference>
<keyword evidence="2" id="KW-1185">Reference proteome</keyword>
<protein>
    <submittedName>
        <fullName evidence="1">Uncharacterized protein</fullName>
    </submittedName>
</protein>
<organism evidence="1 2">
    <name type="scientific">Desulfonatronum thiosulfatophilum</name>
    <dbReference type="NCBI Taxonomy" id="617002"/>
    <lineage>
        <taxon>Bacteria</taxon>
        <taxon>Pseudomonadati</taxon>
        <taxon>Thermodesulfobacteriota</taxon>
        <taxon>Desulfovibrionia</taxon>
        <taxon>Desulfovibrionales</taxon>
        <taxon>Desulfonatronaceae</taxon>
        <taxon>Desulfonatronum</taxon>
    </lineage>
</organism>
<dbReference type="OrthoDB" id="835564at2"/>
<proteinExistence type="predicted"/>
<gene>
    <name evidence="1" type="ORF">SAMN05660653_00390</name>
</gene>
<name>A0A1G6AIU3_9BACT</name>
<reference evidence="1 2" key="1">
    <citation type="submission" date="2016-10" db="EMBL/GenBank/DDBJ databases">
        <authorList>
            <person name="de Groot N.N."/>
        </authorList>
    </citation>
    <scope>NUCLEOTIDE SEQUENCE [LARGE SCALE GENOMIC DNA]</scope>
    <source>
        <strain evidence="1 2">ASO4-2</strain>
    </source>
</reference>